<accession>A0A0K1LMU7</accession>
<organism evidence="1 2">
    <name type="scientific">Caulobacter phage Sansa</name>
    <dbReference type="NCBI Taxonomy" id="1675600"/>
    <lineage>
        <taxon>Viruses</taxon>
        <taxon>Duplodnaviria</taxon>
        <taxon>Heunggongvirae</taxon>
        <taxon>Uroviricota</taxon>
        <taxon>Caudoviricetes</taxon>
        <taxon>Sansavirus</taxon>
        <taxon>Sansavirus sansa</taxon>
        <taxon>Caulobacter virus Sansa</taxon>
    </lineage>
</organism>
<dbReference type="EMBL" id="KT001913">
    <property type="protein sequence ID" value="AKU43445.1"/>
    <property type="molecule type" value="Genomic_DNA"/>
</dbReference>
<sequence length="504" mass="53072">MLADCLAPEIFEPSEASLTVPNVTVTGKTLTKDGVKVPALQAAWSPVTNPYVTDVEFQFTPSDGSSGALSSKSRADALSWSDLRVVAGQEYSIRWRAVGANKVGLWSAPVLRTPPATLVSTDTITVGGRDAKQILKDMDINAAAIIREAMTQVDTRAYLDALAYIDGAPVGSVVVHEITRTDDLVETIDIIGVKTPDRTAFILNTDLVYTSGTKTLAQTFTDIRVEAQTNLAAAVTTINQAIIDGDYLLAQQINTVAVQANNNLSAAVSTLNQAIINGDNAVASQVTSVQTTVNGHTSQISSLFSSINGIRAEAVLSLNVDGHITGWSLINDGNSGSFVVVADEFGFVDPGGGSPTFPISYSGGLLRMLNVAIDTLVVGSVTTSAIGYNAVTVPSIASASWTMSGSGFFQSILSTTVSLTQAGWVRATAAIAQHFPSGDRNWEFRLYINYSMAFDCYGANGQDSIALSGAVYCGAGAIPVEIQWSAHSSVTIDYRTCEALGVMR</sequence>
<reference evidence="1 2" key="1">
    <citation type="journal article" date="2015" name="Genome Announc.">
        <title>Complete Genome Sequence of Caulobacter crescentus Siphophage Sansa.</title>
        <authorList>
            <person name="Vara L."/>
            <person name="Kane A.A."/>
            <person name="Cahill J.L."/>
            <person name="Rasche E.S."/>
            <person name="Kuty Everett G.F."/>
        </authorList>
    </citation>
    <scope>NUCLEOTIDE SEQUENCE [LARGE SCALE GENOMIC DNA]</scope>
</reference>
<evidence type="ECO:0000313" key="2">
    <source>
        <dbReference type="Proteomes" id="UP000225322"/>
    </source>
</evidence>
<protein>
    <submittedName>
        <fullName evidence="1">Tail protein</fullName>
    </submittedName>
</protein>
<evidence type="ECO:0000313" key="1">
    <source>
        <dbReference type="EMBL" id="AKU43445.1"/>
    </source>
</evidence>
<dbReference type="Proteomes" id="UP000225322">
    <property type="component" value="Segment"/>
</dbReference>
<keyword evidence="2" id="KW-1185">Reference proteome</keyword>
<gene>
    <name evidence="1" type="ORF">CPT_Sansa41</name>
</gene>
<proteinExistence type="predicted"/>
<name>A0A0K1LMU7_9CAUD</name>